<reference evidence="1 2" key="1">
    <citation type="journal article" date="2019" name="Sci. Rep.">
        <title>Orb-weaving spider Araneus ventricosus genome elucidates the spidroin gene catalogue.</title>
        <authorList>
            <person name="Kono N."/>
            <person name="Nakamura H."/>
            <person name="Ohtoshi R."/>
            <person name="Moran D.A.P."/>
            <person name="Shinohara A."/>
            <person name="Yoshida Y."/>
            <person name="Fujiwara M."/>
            <person name="Mori M."/>
            <person name="Tomita M."/>
            <person name="Arakawa K."/>
        </authorList>
    </citation>
    <scope>NUCLEOTIDE SEQUENCE [LARGE SCALE GENOMIC DNA]</scope>
</reference>
<sequence>MGLWLRCCFRHLSTVQDYEVVSKDFSCCGGLVLRSRLRSRRVLGLNQILLKIRRVWGLMHVQSGVVDKRISVGVVRKFGKGVASSGVILVI</sequence>
<name>A0A4Y2HEB9_ARAVE</name>
<gene>
    <name evidence="1" type="ORF">AVEN_135533_1</name>
</gene>
<organism evidence="1 2">
    <name type="scientific">Araneus ventricosus</name>
    <name type="common">Orbweaver spider</name>
    <name type="synonym">Epeira ventricosa</name>
    <dbReference type="NCBI Taxonomy" id="182803"/>
    <lineage>
        <taxon>Eukaryota</taxon>
        <taxon>Metazoa</taxon>
        <taxon>Ecdysozoa</taxon>
        <taxon>Arthropoda</taxon>
        <taxon>Chelicerata</taxon>
        <taxon>Arachnida</taxon>
        <taxon>Araneae</taxon>
        <taxon>Araneomorphae</taxon>
        <taxon>Entelegynae</taxon>
        <taxon>Araneoidea</taxon>
        <taxon>Araneidae</taxon>
        <taxon>Araneus</taxon>
    </lineage>
</organism>
<dbReference type="AlphaFoldDB" id="A0A4Y2HEB9"/>
<dbReference type="EMBL" id="BGPR01001878">
    <property type="protein sequence ID" value="GBM63628.1"/>
    <property type="molecule type" value="Genomic_DNA"/>
</dbReference>
<dbReference type="Proteomes" id="UP000499080">
    <property type="component" value="Unassembled WGS sequence"/>
</dbReference>
<evidence type="ECO:0000313" key="1">
    <source>
        <dbReference type="EMBL" id="GBM63628.1"/>
    </source>
</evidence>
<evidence type="ECO:0000313" key="2">
    <source>
        <dbReference type="Proteomes" id="UP000499080"/>
    </source>
</evidence>
<accession>A0A4Y2HEB9</accession>
<protein>
    <submittedName>
        <fullName evidence="1">Uncharacterized protein</fullName>
    </submittedName>
</protein>
<keyword evidence="2" id="KW-1185">Reference proteome</keyword>
<comment type="caution">
    <text evidence="1">The sequence shown here is derived from an EMBL/GenBank/DDBJ whole genome shotgun (WGS) entry which is preliminary data.</text>
</comment>
<proteinExistence type="predicted"/>